<comment type="caution">
    <text evidence="1">The sequence shown here is derived from an EMBL/GenBank/DDBJ whole genome shotgun (WGS) entry which is preliminary data.</text>
</comment>
<accession>A0A8J3N065</accession>
<dbReference type="GO" id="GO:0050504">
    <property type="term" value="F:mannosyl-3-phosphoglycerate synthase activity"/>
    <property type="evidence" value="ECO:0007669"/>
    <property type="project" value="InterPro"/>
</dbReference>
<dbReference type="Pfam" id="PF09488">
    <property type="entry name" value="Osmo_MPGsynth"/>
    <property type="match status" value="1"/>
</dbReference>
<sequence length="373" mass="41898">MNIDTMRFSHILEANGLYDLNYFFSRTAFVIAHKSESLDTLLGVIWYLPVNSPILIVTNCSQAEEEALRQGLLRNLAGHREVYLIHQKDEAIARFFLRYGVHTILGADGKVVNGKGEGMYIGALMASLLGYPEWIVFYDADNFVPNALMEYTLAMSKLFLQEKQERAQFDTMLPYLHNVRICWSSKPAIGSGSITPGILGRCTRVVSPLMTTLAAEWLGAGDDSTIITSNAGEQGFTMRTAQTLRFSSGYSVETFQLLDLFAHALTSQQPGHVLLQQYQAQSPHFHEKRDDQHIQRMIADSLGGFLHFKDLLPPVVERQLEQICNEMQLEITPPVLYPALLDLPLERNDILSTEHYHLFAQGTGLTEQEALCG</sequence>
<evidence type="ECO:0000313" key="1">
    <source>
        <dbReference type="EMBL" id="GHO93894.1"/>
    </source>
</evidence>
<dbReference type="InterPro" id="IPR012812">
    <property type="entry name" value="Osmo_MPG_synth"/>
</dbReference>
<dbReference type="InterPro" id="IPR029044">
    <property type="entry name" value="Nucleotide-diphossugar_trans"/>
</dbReference>
<dbReference type="GO" id="GO:0005737">
    <property type="term" value="C:cytoplasm"/>
    <property type="evidence" value="ECO:0007669"/>
    <property type="project" value="InterPro"/>
</dbReference>
<gene>
    <name evidence="1" type="ORF">KSF_039420</name>
</gene>
<evidence type="ECO:0000313" key="2">
    <source>
        <dbReference type="Proteomes" id="UP000597444"/>
    </source>
</evidence>
<dbReference type="RefSeq" id="WP_220204662.1">
    <property type="nucleotide sequence ID" value="NZ_BNJK01000001.1"/>
</dbReference>
<organism evidence="1 2">
    <name type="scientific">Reticulibacter mediterranei</name>
    <dbReference type="NCBI Taxonomy" id="2778369"/>
    <lineage>
        <taxon>Bacteria</taxon>
        <taxon>Bacillati</taxon>
        <taxon>Chloroflexota</taxon>
        <taxon>Ktedonobacteria</taxon>
        <taxon>Ktedonobacterales</taxon>
        <taxon>Reticulibacteraceae</taxon>
        <taxon>Reticulibacter</taxon>
    </lineage>
</organism>
<dbReference type="AlphaFoldDB" id="A0A8J3N065"/>
<evidence type="ECO:0008006" key="3">
    <source>
        <dbReference type="Google" id="ProtNLM"/>
    </source>
</evidence>
<dbReference type="GO" id="GO:0051479">
    <property type="term" value="P:mannosylglycerate biosynthetic process"/>
    <property type="evidence" value="ECO:0007669"/>
    <property type="project" value="InterPro"/>
</dbReference>
<proteinExistence type="predicted"/>
<dbReference type="Gene3D" id="3.90.550.10">
    <property type="entry name" value="Spore Coat Polysaccharide Biosynthesis Protein SpsA, Chain A"/>
    <property type="match status" value="1"/>
</dbReference>
<reference evidence="1" key="1">
    <citation type="submission" date="2020-10" db="EMBL/GenBank/DDBJ databases">
        <title>Taxonomic study of unclassified bacteria belonging to the class Ktedonobacteria.</title>
        <authorList>
            <person name="Yabe S."/>
            <person name="Wang C.M."/>
            <person name="Zheng Y."/>
            <person name="Sakai Y."/>
            <person name="Cavaletti L."/>
            <person name="Monciardini P."/>
            <person name="Donadio S."/>
        </authorList>
    </citation>
    <scope>NUCLEOTIDE SEQUENCE</scope>
    <source>
        <strain evidence="1">ID150040</strain>
    </source>
</reference>
<dbReference type="Proteomes" id="UP000597444">
    <property type="component" value="Unassembled WGS sequence"/>
</dbReference>
<name>A0A8J3N065_9CHLR</name>
<keyword evidence="2" id="KW-1185">Reference proteome</keyword>
<protein>
    <recommendedName>
        <fullName evidence="3">Mannosyl-3-phosphoglycerate synthase</fullName>
    </recommendedName>
</protein>
<dbReference type="EMBL" id="BNJK01000001">
    <property type="protein sequence ID" value="GHO93894.1"/>
    <property type="molecule type" value="Genomic_DNA"/>
</dbReference>